<organism evidence="1 2">
    <name type="scientific">Flavobacterium nitrogenifigens</name>
    <dbReference type="NCBI Taxonomy" id="1617283"/>
    <lineage>
        <taxon>Bacteria</taxon>
        <taxon>Pseudomonadati</taxon>
        <taxon>Bacteroidota</taxon>
        <taxon>Flavobacteriia</taxon>
        <taxon>Flavobacteriales</taxon>
        <taxon>Flavobacteriaceae</taxon>
        <taxon>Flavobacterium</taxon>
    </lineage>
</organism>
<gene>
    <name evidence="1" type="ORF">SAMN06265220_1193</name>
</gene>
<accession>A0A521FLM6</accession>
<dbReference type="EMBL" id="FXTQ01000019">
    <property type="protein sequence ID" value="SMO96490.1"/>
    <property type="molecule type" value="Genomic_DNA"/>
</dbReference>
<dbReference type="Proteomes" id="UP000319267">
    <property type="component" value="Unassembled WGS sequence"/>
</dbReference>
<evidence type="ECO:0000313" key="2">
    <source>
        <dbReference type="Proteomes" id="UP000319267"/>
    </source>
</evidence>
<reference evidence="1 2" key="1">
    <citation type="submission" date="2017-05" db="EMBL/GenBank/DDBJ databases">
        <authorList>
            <person name="Varghese N."/>
            <person name="Submissions S."/>
        </authorList>
    </citation>
    <scope>NUCLEOTIDE SEQUENCE [LARGE SCALE GENOMIC DNA]</scope>
    <source>
        <strain evidence="1 2">DSM 29982</strain>
    </source>
</reference>
<evidence type="ECO:0000313" key="1">
    <source>
        <dbReference type="EMBL" id="SMO96490.1"/>
    </source>
</evidence>
<dbReference type="AlphaFoldDB" id="A0A521FLM6"/>
<protein>
    <submittedName>
        <fullName evidence="1">Uncharacterized protein</fullName>
    </submittedName>
</protein>
<proteinExistence type="predicted"/>
<keyword evidence="2" id="KW-1185">Reference proteome</keyword>
<dbReference type="AntiFam" id="ANF00029">
    <property type="entry name" value="Antisense to 16S rRNA"/>
</dbReference>
<name>A0A521FLM6_9FLAO</name>
<sequence>MGSRKEVFQPHLPVRLPCYDLALVTSFTLGSSLRSPTSGTPSFHGLTGGVYKARERIHRIMADIRLLAIPASRSRVADSDPNCDRLYRFAPGHPVAALCTGHCSTCVAQGVRAVMI</sequence>